<reference evidence="2 3" key="1">
    <citation type="submission" date="2019-05" db="EMBL/GenBank/DDBJ databases">
        <title>Another draft genome of Portunus trituberculatus and its Hox gene families provides insights of decapod evolution.</title>
        <authorList>
            <person name="Jeong J.-H."/>
            <person name="Song I."/>
            <person name="Kim S."/>
            <person name="Choi T."/>
            <person name="Kim D."/>
            <person name="Ryu S."/>
            <person name="Kim W."/>
        </authorList>
    </citation>
    <scope>NUCLEOTIDE SEQUENCE [LARGE SCALE GENOMIC DNA]</scope>
    <source>
        <tissue evidence="2">Muscle</tissue>
    </source>
</reference>
<comment type="caution">
    <text evidence="2">The sequence shown here is derived from an EMBL/GenBank/DDBJ whole genome shotgun (WGS) entry which is preliminary data.</text>
</comment>
<name>A0A5B7D0I3_PORTR</name>
<accession>A0A5B7D0I3</accession>
<dbReference type="AlphaFoldDB" id="A0A5B7D0I3"/>
<evidence type="ECO:0000313" key="3">
    <source>
        <dbReference type="Proteomes" id="UP000324222"/>
    </source>
</evidence>
<dbReference type="Proteomes" id="UP000324222">
    <property type="component" value="Unassembled WGS sequence"/>
</dbReference>
<dbReference type="EMBL" id="VSRR010000371">
    <property type="protein sequence ID" value="MPC14671.1"/>
    <property type="molecule type" value="Genomic_DNA"/>
</dbReference>
<keyword evidence="3" id="KW-1185">Reference proteome</keyword>
<sequence length="108" mass="12362">MREAMISRYPQDLPRPSNLTRPYDPFTKAPTHALPFLKRHATTLVLNRQNRPQGPHLDSTTLSKSAPHLALSVLKYVSSCRHPRPHSPPHVLKPSSRSCELRIQHSRF</sequence>
<feature type="region of interest" description="Disordered" evidence="1">
    <location>
        <begin position="1"/>
        <end position="25"/>
    </location>
</feature>
<protein>
    <submittedName>
        <fullName evidence="2">Uncharacterized protein</fullName>
    </submittedName>
</protein>
<proteinExistence type="predicted"/>
<evidence type="ECO:0000256" key="1">
    <source>
        <dbReference type="SAM" id="MobiDB-lite"/>
    </source>
</evidence>
<evidence type="ECO:0000313" key="2">
    <source>
        <dbReference type="EMBL" id="MPC14671.1"/>
    </source>
</evidence>
<gene>
    <name evidence="2" type="ORF">E2C01_007442</name>
</gene>
<organism evidence="2 3">
    <name type="scientific">Portunus trituberculatus</name>
    <name type="common">Swimming crab</name>
    <name type="synonym">Neptunus trituberculatus</name>
    <dbReference type="NCBI Taxonomy" id="210409"/>
    <lineage>
        <taxon>Eukaryota</taxon>
        <taxon>Metazoa</taxon>
        <taxon>Ecdysozoa</taxon>
        <taxon>Arthropoda</taxon>
        <taxon>Crustacea</taxon>
        <taxon>Multicrustacea</taxon>
        <taxon>Malacostraca</taxon>
        <taxon>Eumalacostraca</taxon>
        <taxon>Eucarida</taxon>
        <taxon>Decapoda</taxon>
        <taxon>Pleocyemata</taxon>
        <taxon>Brachyura</taxon>
        <taxon>Eubrachyura</taxon>
        <taxon>Portunoidea</taxon>
        <taxon>Portunidae</taxon>
        <taxon>Portuninae</taxon>
        <taxon>Portunus</taxon>
    </lineage>
</organism>